<dbReference type="CDD" id="cd01839">
    <property type="entry name" value="SGNH_arylesterase_like"/>
    <property type="match status" value="1"/>
</dbReference>
<dbReference type="SUPFAM" id="SSF52266">
    <property type="entry name" value="SGNH hydrolase"/>
    <property type="match status" value="1"/>
</dbReference>
<comment type="caution">
    <text evidence="2">The sequence shown here is derived from an EMBL/GenBank/DDBJ whole genome shotgun (WGS) entry which is preliminary data.</text>
</comment>
<feature type="domain" description="SGNH hydrolase-type esterase" evidence="1">
    <location>
        <begin position="6"/>
        <end position="188"/>
    </location>
</feature>
<keyword evidence="3" id="KW-1185">Reference proteome</keyword>
<dbReference type="Gene3D" id="3.40.50.1110">
    <property type="entry name" value="SGNH hydrolase"/>
    <property type="match status" value="1"/>
</dbReference>
<dbReference type="Proteomes" id="UP000478183">
    <property type="component" value="Unassembled WGS sequence"/>
</dbReference>
<evidence type="ECO:0000259" key="1">
    <source>
        <dbReference type="Pfam" id="PF13472"/>
    </source>
</evidence>
<gene>
    <name evidence="2" type="ORF">GL286_06320</name>
</gene>
<organism evidence="2 3">
    <name type="scientific">Paracoccus aestuariivivens</name>
    <dbReference type="NCBI Taxonomy" id="1820333"/>
    <lineage>
        <taxon>Bacteria</taxon>
        <taxon>Pseudomonadati</taxon>
        <taxon>Pseudomonadota</taxon>
        <taxon>Alphaproteobacteria</taxon>
        <taxon>Rhodobacterales</taxon>
        <taxon>Paracoccaceae</taxon>
        <taxon>Paracoccus</taxon>
    </lineage>
</organism>
<dbReference type="AlphaFoldDB" id="A0A6L6J9J2"/>
<sequence length="208" mass="21485">MKQILAFGDSLTWGADPVTGLRHPPAAQWPMVLEAELGNARVIGDGLGGRTTIRDDHSGAASRNGAWALQMALGVHMPLDLVILMLGTNDLKPVHGGQAISAQSGIRRLAEIVETFPYKPRKAVPKLLIVAPPFCGPTASGGPAGGRIIAESQLFAPLYASLARELGCGFFDAATVANPSVEDGVHLDAANTIAIGKALAGPVADLLA</sequence>
<dbReference type="InterPro" id="IPR013830">
    <property type="entry name" value="SGNH_hydro"/>
</dbReference>
<proteinExistence type="predicted"/>
<dbReference type="OrthoDB" id="164654at2"/>
<accession>A0A6L6J9J2</accession>
<dbReference type="InterPro" id="IPR036514">
    <property type="entry name" value="SGNH_hydro_sf"/>
</dbReference>
<dbReference type="Pfam" id="PF13472">
    <property type="entry name" value="Lipase_GDSL_2"/>
    <property type="match status" value="1"/>
</dbReference>
<reference evidence="2 3" key="1">
    <citation type="submission" date="2019-11" db="EMBL/GenBank/DDBJ databases">
        <authorList>
            <person name="Dong K."/>
        </authorList>
    </citation>
    <scope>NUCLEOTIDE SEQUENCE [LARGE SCALE GENOMIC DNA]</scope>
    <source>
        <strain evidence="2 3">NBRC 111993</strain>
    </source>
</reference>
<protein>
    <submittedName>
        <fullName evidence="2">Arylesterase</fullName>
    </submittedName>
</protein>
<dbReference type="RefSeq" id="WP_155094713.1">
    <property type="nucleotide sequence ID" value="NZ_WMIE01000002.1"/>
</dbReference>
<dbReference type="GO" id="GO:0016788">
    <property type="term" value="F:hydrolase activity, acting on ester bonds"/>
    <property type="evidence" value="ECO:0007669"/>
    <property type="project" value="UniProtKB-ARBA"/>
</dbReference>
<evidence type="ECO:0000313" key="3">
    <source>
        <dbReference type="Proteomes" id="UP000478183"/>
    </source>
</evidence>
<evidence type="ECO:0000313" key="2">
    <source>
        <dbReference type="EMBL" id="MTH77337.1"/>
    </source>
</evidence>
<name>A0A6L6J9J2_9RHOB</name>
<dbReference type="EMBL" id="WMIE01000002">
    <property type="protein sequence ID" value="MTH77337.1"/>
    <property type="molecule type" value="Genomic_DNA"/>
</dbReference>